<evidence type="ECO:0000313" key="3">
    <source>
        <dbReference type="EMBL" id="CAF1089870.1"/>
    </source>
</evidence>
<gene>
    <name evidence="3" type="ORF">CJN711_LOCUS6614</name>
</gene>
<dbReference type="GO" id="GO:2001294">
    <property type="term" value="P:malonyl-CoA catabolic process"/>
    <property type="evidence" value="ECO:0007669"/>
    <property type="project" value="TreeGrafter"/>
</dbReference>
<dbReference type="Pfam" id="PF17408">
    <property type="entry name" value="MCD_N"/>
    <property type="match status" value="1"/>
</dbReference>
<dbReference type="Pfam" id="PF05292">
    <property type="entry name" value="MCD"/>
    <property type="match status" value="2"/>
</dbReference>
<feature type="domain" description="Malonyl-CoA decarboxylase C-terminal" evidence="1">
    <location>
        <begin position="292"/>
        <end position="362"/>
    </location>
</feature>
<dbReference type="AlphaFoldDB" id="A0A814NFM8"/>
<sequence length="391" mass="45554">MIITKTVRPLLEEIFYLGARSSILVFKNVGKLLKQYDESDKQNRIAILKRIAKTYHPQEENFPSQIQKMTSSNFIQTCENIHSYTEPKYAELFRLIGRQPDGVHSLVHLRADILKFLPEIESPAYVERMSESLRDLLATWFTTGLLQVERVTWQSPCEIVQRVSEYEAVHRIRYWADLKRRLGPYRRCFAYTHHMMPNDPLVILHVGLVDNISNSIQTILNRVKSVSDVTEEILHEDPSLINSAIFYSISSTQPGLRGIELGNALIKRCVLQLQAEHPELEKFSSLSPIPDETVLDEIRPILMRLCAYYLTQVKHSKTGYARDPVANFHLHNGAVVWRLNWLADRSERGWKQSLSMMVNYRYYSFDRIDRNSIDYTDEQKIQIDEQVSKLL</sequence>
<dbReference type="InterPro" id="IPR035372">
    <property type="entry name" value="MCD_N"/>
</dbReference>
<evidence type="ECO:0000259" key="1">
    <source>
        <dbReference type="Pfam" id="PF05292"/>
    </source>
</evidence>
<reference evidence="3" key="1">
    <citation type="submission" date="2021-02" db="EMBL/GenBank/DDBJ databases">
        <authorList>
            <person name="Nowell W R."/>
        </authorList>
    </citation>
    <scope>NUCLEOTIDE SEQUENCE</scope>
</reference>
<dbReference type="GO" id="GO:0006633">
    <property type="term" value="P:fatty acid biosynthetic process"/>
    <property type="evidence" value="ECO:0007669"/>
    <property type="project" value="InterPro"/>
</dbReference>
<feature type="domain" description="Malonyl-CoA decarboxylase C-terminal" evidence="1">
    <location>
        <begin position="144"/>
        <end position="291"/>
    </location>
</feature>
<organism evidence="3 4">
    <name type="scientific">Rotaria magnacalcarata</name>
    <dbReference type="NCBI Taxonomy" id="392030"/>
    <lineage>
        <taxon>Eukaryota</taxon>
        <taxon>Metazoa</taxon>
        <taxon>Spiralia</taxon>
        <taxon>Gnathifera</taxon>
        <taxon>Rotifera</taxon>
        <taxon>Eurotatoria</taxon>
        <taxon>Bdelloidea</taxon>
        <taxon>Philodinida</taxon>
        <taxon>Philodinidae</taxon>
        <taxon>Rotaria</taxon>
    </lineage>
</organism>
<dbReference type="GO" id="GO:0005759">
    <property type="term" value="C:mitochondrial matrix"/>
    <property type="evidence" value="ECO:0007669"/>
    <property type="project" value="TreeGrafter"/>
</dbReference>
<evidence type="ECO:0008006" key="5">
    <source>
        <dbReference type="Google" id="ProtNLM"/>
    </source>
</evidence>
<dbReference type="InterPro" id="IPR007956">
    <property type="entry name" value="Malonyl_CoA_deC_C"/>
</dbReference>
<dbReference type="GO" id="GO:0006085">
    <property type="term" value="P:acetyl-CoA biosynthetic process"/>
    <property type="evidence" value="ECO:0007669"/>
    <property type="project" value="TreeGrafter"/>
</dbReference>
<dbReference type="PANTHER" id="PTHR28641:SF1">
    <property type="entry name" value="MALONYL-COA DECARBOXYLASE, MITOCHONDRIAL"/>
    <property type="match status" value="1"/>
</dbReference>
<dbReference type="EMBL" id="CAJNOV010002117">
    <property type="protein sequence ID" value="CAF1089870.1"/>
    <property type="molecule type" value="Genomic_DNA"/>
</dbReference>
<dbReference type="PANTHER" id="PTHR28641">
    <property type="match status" value="1"/>
</dbReference>
<dbReference type="GO" id="GO:0050080">
    <property type="term" value="F:malonyl-CoA decarboxylase activity"/>
    <property type="evidence" value="ECO:0007669"/>
    <property type="project" value="InterPro"/>
</dbReference>
<dbReference type="InterPro" id="IPR038917">
    <property type="entry name" value="Malonyl_CoA_deC"/>
</dbReference>
<protein>
    <recommendedName>
        <fullName evidence="5">Malonyl-CoA decarboxylase</fullName>
    </recommendedName>
</protein>
<dbReference type="Gene3D" id="1.20.140.90">
    <property type="entry name" value="Malonyl-CoA decarboxylase, oligemerization domain"/>
    <property type="match status" value="1"/>
</dbReference>
<evidence type="ECO:0000313" key="4">
    <source>
        <dbReference type="Proteomes" id="UP000663855"/>
    </source>
</evidence>
<dbReference type="GO" id="GO:0005782">
    <property type="term" value="C:peroxisomal matrix"/>
    <property type="evidence" value="ECO:0007669"/>
    <property type="project" value="TreeGrafter"/>
</dbReference>
<dbReference type="Gene3D" id="3.40.630.150">
    <property type="entry name" value="Malonyl-CoA decarboxylase, catalytic domain"/>
    <property type="match status" value="2"/>
</dbReference>
<comment type="caution">
    <text evidence="3">The sequence shown here is derived from an EMBL/GenBank/DDBJ whole genome shotgun (WGS) entry which is preliminary data.</text>
</comment>
<proteinExistence type="predicted"/>
<feature type="domain" description="Malonyl-CoA decarboxylase N-terminal" evidence="2">
    <location>
        <begin position="56"/>
        <end position="141"/>
    </location>
</feature>
<accession>A0A814NFM8</accession>
<dbReference type="Proteomes" id="UP000663855">
    <property type="component" value="Unassembled WGS sequence"/>
</dbReference>
<dbReference type="InterPro" id="IPR038351">
    <property type="entry name" value="MCD_N_sf"/>
</dbReference>
<dbReference type="InterPro" id="IPR042303">
    <property type="entry name" value="Malonyl_CoA_deC_C_sf"/>
</dbReference>
<name>A0A814NFM8_9BILA</name>
<evidence type="ECO:0000259" key="2">
    <source>
        <dbReference type="Pfam" id="PF17408"/>
    </source>
</evidence>